<dbReference type="EC" id="3.1.-.-" evidence="7"/>
<keyword evidence="2 7" id="KW-1277">Toxin-antitoxin system</keyword>
<reference evidence="9" key="1">
    <citation type="submission" date="2006-06" db="EMBL/GenBank/DDBJ databases">
        <title>Complete sequence of plasmid of Mycobacterium sp. MCS.</title>
        <authorList>
            <consortium name="US DOE Joint Genome Institute"/>
            <person name="Copeland A."/>
            <person name="Lucas S."/>
            <person name="Lapidus A."/>
            <person name="Barry K."/>
            <person name="Detter J.C."/>
            <person name="Glavina del Rio T."/>
            <person name="Hammon N."/>
            <person name="Israni S."/>
            <person name="Dalin E."/>
            <person name="Tice H."/>
            <person name="Pitluck S."/>
            <person name="Martinez M."/>
            <person name="Schmutz J."/>
            <person name="Larimer F."/>
            <person name="Land M."/>
            <person name="Hauser L."/>
            <person name="Kyrpides N."/>
            <person name="Kim E."/>
            <person name="Miller C.D."/>
            <person name="Hughes J.E."/>
            <person name="Anderson A.J."/>
            <person name="Sims R.C."/>
            <person name="Richardson P."/>
        </authorList>
    </citation>
    <scope>NUCLEOTIDE SEQUENCE [LARGE SCALE GENOMIC DNA]</scope>
    <source>
        <strain evidence="9">MCS</strain>
        <plasmid evidence="9">Plasmid1</plasmid>
    </source>
</reference>
<evidence type="ECO:0000256" key="7">
    <source>
        <dbReference type="HAMAP-Rule" id="MF_00265"/>
    </source>
</evidence>
<feature type="domain" description="PIN" evidence="8">
    <location>
        <begin position="1"/>
        <end position="125"/>
    </location>
</feature>
<evidence type="ECO:0000256" key="2">
    <source>
        <dbReference type="ARBA" id="ARBA00022649"/>
    </source>
</evidence>
<organism evidence="9">
    <name type="scientific">Mycobacterium sp. (strain MCS)</name>
    <dbReference type="NCBI Taxonomy" id="164756"/>
    <lineage>
        <taxon>Bacteria</taxon>
        <taxon>Bacillati</taxon>
        <taxon>Actinomycetota</taxon>
        <taxon>Actinomycetes</taxon>
        <taxon>Mycobacteriales</taxon>
        <taxon>Mycobacteriaceae</taxon>
        <taxon>Mycobacterium</taxon>
    </lineage>
</organism>
<keyword evidence="7" id="KW-0800">Toxin</keyword>
<gene>
    <name evidence="7" type="primary">vapC</name>
    <name evidence="9" type="ordered locus">Mmcs_5502</name>
</gene>
<dbReference type="Gene3D" id="3.40.50.1010">
    <property type="entry name" value="5'-nuclease"/>
    <property type="match status" value="1"/>
</dbReference>
<dbReference type="InterPro" id="IPR029060">
    <property type="entry name" value="PIN-like_dom_sf"/>
</dbReference>
<keyword evidence="4 7" id="KW-0479">Metal-binding</keyword>
<dbReference type="GO" id="GO:0016787">
    <property type="term" value="F:hydrolase activity"/>
    <property type="evidence" value="ECO:0007669"/>
    <property type="project" value="UniProtKB-KW"/>
</dbReference>
<comment type="function">
    <text evidence="7">Toxic component of a toxin-antitoxin (TA) system. An RNase.</text>
</comment>
<keyword evidence="6 7" id="KW-0460">Magnesium</keyword>
<geneLocation type="plasmid" evidence="9">
    <name>Plasmid1</name>
</geneLocation>
<evidence type="ECO:0000256" key="5">
    <source>
        <dbReference type="ARBA" id="ARBA00022801"/>
    </source>
</evidence>
<evidence type="ECO:0000256" key="3">
    <source>
        <dbReference type="ARBA" id="ARBA00022722"/>
    </source>
</evidence>
<proteinExistence type="inferred from homology"/>
<sequence length="139" mass="14815">MIIDTSAVLALIQREDPHAEHVAAALAGDRNPVMAAPNVVECLIVLTSRHGPIARTVFDRLSSEINLGVAQFTTEHAAAAHRAYSQYGRGRHPAALSFGDTMAYAAAKLAHEPLIAVGGDFARTDLEFDGVIGYWPSPP</sequence>
<dbReference type="InterPro" id="IPR022907">
    <property type="entry name" value="VapC_family"/>
</dbReference>
<dbReference type="KEGG" id="mmc:Mmcs_5502"/>
<dbReference type="SUPFAM" id="SSF88723">
    <property type="entry name" value="PIN domain-like"/>
    <property type="match status" value="1"/>
</dbReference>
<evidence type="ECO:0000256" key="6">
    <source>
        <dbReference type="ARBA" id="ARBA00022842"/>
    </source>
</evidence>
<dbReference type="CDD" id="cd09871">
    <property type="entry name" value="PIN_MtVapC28-VapC30-like"/>
    <property type="match status" value="1"/>
</dbReference>
<dbReference type="InterPro" id="IPR002716">
    <property type="entry name" value="PIN_dom"/>
</dbReference>
<feature type="binding site" evidence="7">
    <location>
        <position position="100"/>
    </location>
    <ligand>
        <name>Mg(2+)</name>
        <dbReference type="ChEBI" id="CHEBI:18420"/>
    </ligand>
</feature>
<comment type="cofactor">
    <cofactor evidence="1 7">
        <name>Mg(2+)</name>
        <dbReference type="ChEBI" id="CHEBI:18420"/>
    </cofactor>
</comment>
<keyword evidence="9" id="KW-0614">Plasmid</keyword>
<dbReference type="HAMAP" id="MF_00265">
    <property type="entry name" value="VapC_Nob1"/>
    <property type="match status" value="1"/>
</dbReference>
<dbReference type="GO" id="GO:0004540">
    <property type="term" value="F:RNA nuclease activity"/>
    <property type="evidence" value="ECO:0007669"/>
    <property type="project" value="InterPro"/>
</dbReference>
<evidence type="ECO:0000256" key="4">
    <source>
        <dbReference type="ARBA" id="ARBA00022723"/>
    </source>
</evidence>
<keyword evidence="3 7" id="KW-0540">Nuclease</keyword>
<evidence type="ECO:0000259" key="8">
    <source>
        <dbReference type="Pfam" id="PF01850"/>
    </source>
</evidence>
<keyword evidence="5 7" id="KW-0378">Hydrolase</keyword>
<dbReference type="EMBL" id="CP000385">
    <property type="protein sequence ID" value="ABG11602.1"/>
    <property type="molecule type" value="Genomic_DNA"/>
</dbReference>
<evidence type="ECO:0000313" key="9">
    <source>
        <dbReference type="EMBL" id="ABG11602.1"/>
    </source>
</evidence>
<protein>
    <recommendedName>
        <fullName evidence="7">Ribonuclease VapC</fullName>
        <shortName evidence="7">RNase VapC</shortName>
        <ecNumber evidence="7">3.1.-.-</ecNumber>
    </recommendedName>
    <alternativeName>
        <fullName evidence="7">Toxin VapC</fullName>
    </alternativeName>
</protein>
<dbReference type="GO" id="GO:0000287">
    <property type="term" value="F:magnesium ion binding"/>
    <property type="evidence" value="ECO:0007669"/>
    <property type="project" value="UniProtKB-UniRule"/>
</dbReference>
<name>A0A5Q5BTF1_MYCSS</name>
<feature type="binding site" evidence="7">
    <location>
        <position position="4"/>
    </location>
    <ligand>
        <name>Mg(2+)</name>
        <dbReference type="ChEBI" id="CHEBI:18420"/>
    </ligand>
</feature>
<dbReference type="Pfam" id="PF01850">
    <property type="entry name" value="PIN"/>
    <property type="match status" value="1"/>
</dbReference>
<dbReference type="AlphaFoldDB" id="A0A5Q5BTF1"/>
<comment type="similarity">
    <text evidence="7">Belongs to the PINc/VapC protein family.</text>
</comment>
<accession>A0A5Q5BTF1</accession>
<dbReference type="GO" id="GO:0090729">
    <property type="term" value="F:toxin activity"/>
    <property type="evidence" value="ECO:0007669"/>
    <property type="project" value="UniProtKB-KW"/>
</dbReference>
<evidence type="ECO:0000256" key="1">
    <source>
        <dbReference type="ARBA" id="ARBA00001946"/>
    </source>
</evidence>